<name>A0A2U1PNL2_ARTAN</name>
<dbReference type="AlphaFoldDB" id="A0A2U1PNL2"/>
<dbReference type="GO" id="GO:0008270">
    <property type="term" value="F:zinc ion binding"/>
    <property type="evidence" value="ECO:0007669"/>
    <property type="project" value="InterPro"/>
</dbReference>
<keyword evidence="1" id="KW-0031">Aminopeptidase</keyword>
<keyword evidence="1" id="KW-0378">Hydrolase</keyword>
<dbReference type="GO" id="GO:0009507">
    <property type="term" value="C:chloroplast"/>
    <property type="evidence" value="ECO:0007669"/>
    <property type="project" value="TreeGrafter"/>
</dbReference>
<comment type="caution">
    <text evidence="1">The sequence shown here is derived from an EMBL/GenBank/DDBJ whole genome shotgun (WGS) entry which is preliminary data.</text>
</comment>
<protein>
    <submittedName>
        <fullName evidence="1">Puromycin-sensitive aminopeptidase</fullName>
    </submittedName>
</protein>
<dbReference type="GO" id="GO:0004177">
    <property type="term" value="F:aminopeptidase activity"/>
    <property type="evidence" value="ECO:0007669"/>
    <property type="project" value="UniProtKB-KW"/>
</dbReference>
<sequence>MCGLEYYKRGKEKHIEIHTQNWTLLPLFNPKRLCFFKNIHESLGEEHLFPRNALQLAGKKVFNGVHHRVISMVHINILQFQNAKTLTYHIRIFDQDVILGGKHFAFWKDPFKKQCYLFALVAYSLESRDDTFITSSGRKVALRFGLTIGSAKN</sequence>
<dbReference type="STRING" id="35608.A0A2U1PNL2"/>
<organism evidence="1 2">
    <name type="scientific">Artemisia annua</name>
    <name type="common">Sweet wormwood</name>
    <dbReference type="NCBI Taxonomy" id="35608"/>
    <lineage>
        <taxon>Eukaryota</taxon>
        <taxon>Viridiplantae</taxon>
        <taxon>Streptophyta</taxon>
        <taxon>Embryophyta</taxon>
        <taxon>Tracheophyta</taxon>
        <taxon>Spermatophyta</taxon>
        <taxon>Magnoliopsida</taxon>
        <taxon>eudicotyledons</taxon>
        <taxon>Gunneridae</taxon>
        <taxon>Pentapetalae</taxon>
        <taxon>asterids</taxon>
        <taxon>campanulids</taxon>
        <taxon>Asterales</taxon>
        <taxon>Asteraceae</taxon>
        <taxon>Asteroideae</taxon>
        <taxon>Anthemideae</taxon>
        <taxon>Artemisiinae</taxon>
        <taxon>Artemisia</taxon>
    </lineage>
</organism>
<evidence type="ECO:0000313" key="1">
    <source>
        <dbReference type="EMBL" id="PWA87348.1"/>
    </source>
</evidence>
<gene>
    <name evidence="1" type="ORF">CTI12_AA133480</name>
</gene>
<dbReference type="InterPro" id="IPR012779">
    <property type="entry name" value="Peptidase_M1_pepN"/>
</dbReference>
<evidence type="ECO:0000313" key="2">
    <source>
        <dbReference type="Proteomes" id="UP000245207"/>
    </source>
</evidence>
<keyword evidence="1" id="KW-0645">Protease</keyword>
<dbReference type="OrthoDB" id="10031169at2759"/>
<dbReference type="Proteomes" id="UP000245207">
    <property type="component" value="Unassembled WGS sequence"/>
</dbReference>
<dbReference type="PANTHER" id="PTHR46322">
    <property type="entry name" value="PUROMYCIN-SENSITIVE AMINOPEPTIDASE"/>
    <property type="match status" value="1"/>
</dbReference>
<proteinExistence type="predicted"/>
<dbReference type="EMBL" id="PKPP01000923">
    <property type="protein sequence ID" value="PWA87348.1"/>
    <property type="molecule type" value="Genomic_DNA"/>
</dbReference>
<reference evidence="1 2" key="1">
    <citation type="journal article" date="2018" name="Mol. Plant">
        <title>The genome of Artemisia annua provides insight into the evolution of Asteraceae family and artemisinin biosynthesis.</title>
        <authorList>
            <person name="Shen Q."/>
            <person name="Zhang L."/>
            <person name="Liao Z."/>
            <person name="Wang S."/>
            <person name="Yan T."/>
            <person name="Shi P."/>
            <person name="Liu M."/>
            <person name="Fu X."/>
            <person name="Pan Q."/>
            <person name="Wang Y."/>
            <person name="Lv Z."/>
            <person name="Lu X."/>
            <person name="Zhang F."/>
            <person name="Jiang W."/>
            <person name="Ma Y."/>
            <person name="Chen M."/>
            <person name="Hao X."/>
            <person name="Li L."/>
            <person name="Tang Y."/>
            <person name="Lv G."/>
            <person name="Zhou Y."/>
            <person name="Sun X."/>
            <person name="Brodelius P.E."/>
            <person name="Rose J.K.C."/>
            <person name="Tang K."/>
        </authorList>
    </citation>
    <scope>NUCLEOTIDE SEQUENCE [LARGE SCALE GENOMIC DNA]</scope>
    <source>
        <strain evidence="2">cv. Huhao1</strain>
        <tissue evidence="1">Leaf</tissue>
    </source>
</reference>
<keyword evidence="2" id="KW-1185">Reference proteome</keyword>
<dbReference type="PANTHER" id="PTHR46322:SF1">
    <property type="entry name" value="PUROMYCIN-SENSITIVE AMINOPEPTIDASE"/>
    <property type="match status" value="1"/>
</dbReference>
<accession>A0A2U1PNL2</accession>